<dbReference type="OrthoDB" id="1937968at2759"/>
<protein>
    <recommendedName>
        <fullName evidence="4">Histone acetyltransferase</fullName>
    </recommendedName>
</protein>
<dbReference type="PANTHER" id="PTHR35300">
    <property type="entry name" value="COACTIVATOR CBP, KIX DOMAIN-CONTAINING PROTEIN-RELATED"/>
    <property type="match status" value="1"/>
</dbReference>
<dbReference type="EMBL" id="BDDD01003644">
    <property type="protein sequence ID" value="GAV85710.1"/>
    <property type="molecule type" value="Genomic_DNA"/>
</dbReference>
<sequence length="371" mass="42150">MPRPGPRPYECVRRAWHSDRHQPIRGSIIQEIFRVVYEIHSSTTKKNKEWQEKLPLVVLKAEEIMYSKANSETEYMDLKTLWDRTNDAINTIIRLDESTETGDLLQPCIEAALNLGCTARRASRSQRNCNPRSYLNPIAQERSGVDYNTQGNHAMNPQYMVDYLNFRKPTTNGNCGSNKFAFASDTVPPSNSTQCLHMEVCPASKSCSVYPLYHGFGHPGFTIIDKSISSTMEPSKTGVVKDLFFNNVDVSEKIIKTVNSNNNERPCNIECDLSLRLGTSSVPCSSVKNIQHQEVEDVSYTSIDRYKINGKIPLMNKGLSFLSRGNVDDPLDSRSSKWRIEVGTLNVEAKLRKRKAIFSHPLEDEQFRRHP</sequence>
<keyword evidence="1" id="KW-0539">Nucleus</keyword>
<organism evidence="2 3">
    <name type="scientific">Cephalotus follicularis</name>
    <name type="common">Albany pitcher plant</name>
    <dbReference type="NCBI Taxonomy" id="3775"/>
    <lineage>
        <taxon>Eukaryota</taxon>
        <taxon>Viridiplantae</taxon>
        <taxon>Streptophyta</taxon>
        <taxon>Embryophyta</taxon>
        <taxon>Tracheophyta</taxon>
        <taxon>Spermatophyta</taxon>
        <taxon>Magnoliopsida</taxon>
        <taxon>eudicotyledons</taxon>
        <taxon>Gunneridae</taxon>
        <taxon>Pentapetalae</taxon>
        <taxon>rosids</taxon>
        <taxon>fabids</taxon>
        <taxon>Oxalidales</taxon>
        <taxon>Cephalotaceae</taxon>
        <taxon>Cephalotus</taxon>
    </lineage>
</organism>
<dbReference type="PANTHER" id="PTHR35300:SF5">
    <property type="entry name" value="HISTONE ACETYLTRANSFERASE"/>
    <property type="match status" value="1"/>
</dbReference>
<dbReference type="Gene3D" id="1.10.246.20">
    <property type="entry name" value="Coactivator CBP, KIX domain"/>
    <property type="match status" value="1"/>
</dbReference>
<dbReference type="Proteomes" id="UP000187406">
    <property type="component" value="Unassembled WGS sequence"/>
</dbReference>
<dbReference type="STRING" id="3775.A0A1Q3CZQ6"/>
<comment type="caution">
    <text evidence="2">The sequence shown here is derived from an EMBL/GenBank/DDBJ whole genome shotgun (WGS) entry which is preliminary data.</text>
</comment>
<evidence type="ECO:0000313" key="2">
    <source>
        <dbReference type="EMBL" id="GAV85710.1"/>
    </source>
</evidence>
<gene>
    <name evidence="2" type="ORF">CFOL_v3_29144</name>
</gene>
<proteinExistence type="predicted"/>
<dbReference type="GO" id="GO:0003712">
    <property type="term" value="F:transcription coregulator activity"/>
    <property type="evidence" value="ECO:0007669"/>
    <property type="project" value="InterPro"/>
</dbReference>
<dbReference type="AlphaFoldDB" id="A0A1Q3CZQ6"/>
<accession>A0A1Q3CZQ6</accession>
<dbReference type="GO" id="GO:0006355">
    <property type="term" value="P:regulation of DNA-templated transcription"/>
    <property type="evidence" value="ECO:0007669"/>
    <property type="project" value="InterPro"/>
</dbReference>
<dbReference type="InParanoid" id="A0A1Q3CZQ6"/>
<dbReference type="InterPro" id="IPR036529">
    <property type="entry name" value="KIX_dom_sf"/>
</dbReference>
<dbReference type="FunCoup" id="A0A1Q3CZQ6">
    <property type="interactions" value="4"/>
</dbReference>
<evidence type="ECO:0008006" key="4">
    <source>
        <dbReference type="Google" id="ProtNLM"/>
    </source>
</evidence>
<evidence type="ECO:0000313" key="3">
    <source>
        <dbReference type="Proteomes" id="UP000187406"/>
    </source>
</evidence>
<name>A0A1Q3CZQ6_CEPFO</name>
<evidence type="ECO:0000256" key="1">
    <source>
        <dbReference type="ARBA" id="ARBA00023242"/>
    </source>
</evidence>
<keyword evidence="3" id="KW-1185">Reference proteome</keyword>
<reference evidence="3" key="1">
    <citation type="submission" date="2016-04" db="EMBL/GenBank/DDBJ databases">
        <title>Cephalotus genome sequencing.</title>
        <authorList>
            <person name="Fukushima K."/>
            <person name="Hasebe M."/>
            <person name="Fang X."/>
        </authorList>
    </citation>
    <scope>NUCLEOTIDE SEQUENCE [LARGE SCALE GENOMIC DNA]</scope>
    <source>
        <strain evidence="3">cv. St1</strain>
    </source>
</reference>